<dbReference type="AlphaFoldDB" id="A0A9Q9UVV1"/>
<reference evidence="1" key="1">
    <citation type="journal article" date="2017" name="Proc. Natl. Acad. Sci. U.S.A.">
        <title>Comparative genomics uncovers the prolific and distinctive metabolic potential of the cyanobacterial genus Moorea.</title>
        <authorList>
            <person name="Leao T."/>
            <person name="Castelao G."/>
            <person name="Korobeynikov A."/>
            <person name="Monroe E.A."/>
            <person name="Podell S."/>
            <person name="Glukhov E."/>
            <person name="Allen E.E."/>
            <person name="Gerwick W.H."/>
            <person name="Gerwick L."/>
        </authorList>
    </citation>
    <scope>NUCLEOTIDE SEQUENCE</scope>
    <source>
        <strain evidence="1">JHB</strain>
    </source>
</reference>
<proteinExistence type="predicted"/>
<gene>
    <name evidence="1" type="ORF">BJP36_43425</name>
</gene>
<sequence>MEWASWNGHRGMGILPVSIPRRASCLFQLSGILVWNGHPARILPRAGILPTLLLFSAKIQQCQKNAEVDSHNHFCVNPFKTLN</sequence>
<dbReference type="EMBL" id="CP017708">
    <property type="protein sequence ID" value="WAN69213.1"/>
    <property type="molecule type" value="Genomic_DNA"/>
</dbReference>
<protein>
    <submittedName>
        <fullName evidence="1">Uncharacterized protein</fullName>
    </submittedName>
</protein>
<evidence type="ECO:0000313" key="1">
    <source>
        <dbReference type="EMBL" id="WAN69213.1"/>
    </source>
</evidence>
<reference evidence="1" key="2">
    <citation type="submission" date="2022-10" db="EMBL/GenBank/DDBJ databases">
        <authorList>
            <person name="Ngo T.-E."/>
        </authorList>
    </citation>
    <scope>NUCLEOTIDE SEQUENCE</scope>
    <source>
        <strain evidence="1">JHB</strain>
    </source>
</reference>
<accession>A0A9Q9UVV1</accession>
<dbReference type="Proteomes" id="UP000176944">
    <property type="component" value="Chromosome"/>
</dbReference>
<name>A0A9Q9UVV1_MOOP1</name>
<organism evidence="1">
    <name type="scientific">Moorena producens (strain JHB)</name>
    <dbReference type="NCBI Taxonomy" id="1454205"/>
    <lineage>
        <taxon>Bacteria</taxon>
        <taxon>Bacillati</taxon>
        <taxon>Cyanobacteriota</taxon>
        <taxon>Cyanophyceae</taxon>
        <taxon>Coleofasciculales</taxon>
        <taxon>Coleofasciculaceae</taxon>
        <taxon>Moorena</taxon>
    </lineage>
</organism>